<dbReference type="STRING" id="36087.A0A077Z0V3"/>
<evidence type="ECO:0000256" key="4">
    <source>
        <dbReference type="RuleBase" id="RU003345"/>
    </source>
</evidence>
<evidence type="ECO:0000259" key="5">
    <source>
        <dbReference type="Pfam" id="PF00171"/>
    </source>
</evidence>
<dbReference type="OrthoDB" id="310895at2759"/>
<keyword evidence="7" id="KW-1185">Reference proteome</keyword>
<evidence type="ECO:0000256" key="3">
    <source>
        <dbReference type="PROSITE-ProRule" id="PRU10007"/>
    </source>
</evidence>
<name>A0A077Z0V3_TRITR</name>
<dbReference type="InterPro" id="IPR016160">
    <property type="entry name" value="Ald_DH_CS_CYS"/>
</dbReference>
<accession>A0A077Z0V3</accession>
<evidence type="ECO:0000256" key="2">
    <source>
        <dbReference type="ARBA" id="ARBA00023002"/>
    </source>
</evidence>
<protein>
    <submittedName>
        <fullName evidence="6">Aldehyde dehydrogenase, mitochondrial</fullName>
    </submittedName>
</protein>
<dbReference type="SUPFAM" id="SSF53720">
    <property type="entry name" value="ALDH-like"/>
    <property type="match status" value="1"/>
</dbReference>
<evidence type="ECO:0000313" key="6">
    <source>
        <dbReference type="EMBL" id="CDW53358.1"/>
    </source>
</evidence>
<dbReference type="InterPro" id="IPR015590">
    <property type="entry name" value="Aldehyde_DH_dom"/>
</dbReference>
<comment type="similarity">
    <text evidence="1 4">Belongs to the aldehyde dehydrogenase family.</text>
</comment>
<dbReference type="Gene3D" id="3.40.605.10">
    <property type="entry name" value="Aldehyde Dehydrogenase, Chain A, domain 1"/>
    <property type="match status" value="1"/>
</dbReference>
<keyword evidence="2 4" id="KW-0560">Oxidoreductase</keyword>
<feature type="active site" evidence="3">
    <location>
        <position position="274"/>
    </location>
</feature>
<dbReference type="PROSITE" id="PS00070">
    <property type="entry name" value="ALDEHYDE_DEHYDR_CYS"/>
    <property type="match status" value="1"/>
</dbReference>
<dbReference type="InterPro" id="IPR016162">
    <property type="entry name" value="Ald_DH_N"/>
</dbReference>
<dbReference type="Proteomes" id="UP000030665">
    <property type="component" value="Unassembled WGS sequence"/>
</dbReference>
<dbReference type="InterPro" id="IPR029510">
    <property type="entry name" value="Ald_DH_CS_GLU"/>
</dbReference>
<organism evidence="6 7">
    <name type="scientific">Trichuris trichiura</name>
    <name type="common">Whipworm</name>
    <name type="synonym">Trichocephalus trichiurus</name>
    <dbReference type="NCBI Taxonomy" id="36087"/>
    <lineage>
        <taxon>Eukaryota</taxon>
        <taxon>Metazoa</taxon>
        <taxon>Ecdysozoa</taxon>
        <taxon>Nematoda</taxon>
        <taxon>Enoplea</taxon>
        <taxon>Dorylaimia</taxon>
        <taxon>Trichinellida</taxon>
        <taxon>Trichuridae</taxon>
        <taxon>Trichuris</taxon>
    </lineage>
</organism>
<dbReference type="InterPro" id="IPR016161">
    <property type="entry name" value="Ald_DH/histidinol_DH"/>
</dbReference>
<dbReference type="PROSITE" id="PS00687">
    <property type="entry name" value="ALDEHYDE_DEHYDR_GLU"/>
    <property type="match status" value="1"/>
</dbReference>
<proteinExistence type="inferred from homology"/>
<dbReference type="InterPro" id="IPR016163">
    <property type="entry name" value="Ald_DH_C"/>
</dbReference>
<dbReference type="PANTHER" id="PTHR11699">
    <property type="entry name" value="ALDEHYDE DEHYDROGENASE-RELATED"/>
    <property type="match status" value="1"/>
</dbReference>
<reference evidence="6" key="2">
    <citation type="submission" date="2014-03" db="EMBL/GenBank/DDBJ databases">
        <title>The whipworm genome and dual-species transcriptomics of an intimate host-pathogen interaction.</title>
        <authorList>
            <person name="Foth B.J."/>
            <person name="Tsai I.J."/>
            <person name="Reid A.J."/>
            <person name="Bancroft A.J."/>
            <person name="Nichol S."/>
            <person name="Tracey A."/>
            <person name="Holroyd N."/>
            <person name="Cotton J.A."/>
            <person name="Stanley E.J."/>
            <person name="Zarowiecki M."/>
            <person name="Liu J.Z."/>
            <person name="Huckvale T."/>
            <person name="Cooper P.J."/>
            <person name="Grencis R.K."/>
            <person name="Berriman M."/>
        </authorList>
    </citation>
    <scope>NUCLEOTIDE SEQUENCE [LARGE SCALE GENOMIC DNA]</scope>
</reference>
<evidence type="ECO:0000256" key="1">
    <source>
        <dbReference type="ARBA" id="ARBA00009986"/>
    </source>
</evidence>
<dbReference type="GO" id="GO:0016620">
    <property type="term" value="F:oxidoreductase activity, acting on the aldehyde or oxo group of donors, NAD or NADP as acceptor"/>
    <property type="evidence" value="ECO:0007669"/>
    <property type="project" value="InterPro"/>
</dbReference>
<dbReference type="Pfam" id="PF00171">
    <property type="entry name" value="Aldedh"/>
    <property type="match status" value="1"/>
</dbReference>
<dbReference type="EMBL" id="HG805850">
    <property type="protein sequence ID" value="CDW53358.1"/>
    <property type="molecule type" value="Genomic_DNA"/>
</dbReference>
<evidence type="ECO:0000313" key="7">
    <source>
        <dbReference type="Proteomes" id="UP000030665"/>
    </source>
</evidence>
<dbReference type="FunFam" id="3.40.605.10:FF:000050">
    <property type="entry name" value="Aldehyde dehydrogenase, mitochondrial"/>
    <property type="match status" value="1"/>
</dbReference>
<dbReference type="FunFam" id="3.40.309.10:FF:000001">
    <property type="entry name" value="Mitochondrial aldehyde dehydrogenase 2"/>
    <property type="match status" value="1"/>
</dbReference>
<dbReference type="AlphaFoldDB" id="A0A077Z0V3"/>
<sequence>MFIDNEWIDSADGSSFPTINPTTGDIICYVQEAKQKDVDKAVSAARLAGKPGSLWRSLEPCRRGLLLHRLADLMERDRVYLASLETLDNGKPYVHSLAIDLELAIRCLRYYAGWADKIHGKTLPVSPKYFAYTRREPVGVCGVIIPWNFPLLMLAWKIGPALACGNTVVVKPAEQTPLTALHVGSLIAEASQFISQIISVEKTTTKIEQPNFQFDSASFPPGVVNIVPGYGPITGEAVACHRQVDKVAFTGSTEVGKLIMTACGEHGLKRLSLELGGKSPNIIFADADVDEAIHQAHAGLFFNQGQVCTAGSRVFVEASIYDKFVDRSVELAKSRIMGDPFDPTTQQGPQIDKTHKERILNFIEKGKQEGAKLLCGGTSWGDKGYFIKPTVFADVVDPMIVAQEEIFGPVMQIMRFDTMKDLVEKANNTIYGLAAGVFTKDIDKALYVANNIQAGTVWVNCYNVFDATAPFGGYKMSGFGRELGQYGLDSYTEVKSVSRISVGENIKEVHLREHFRSL</sequence>
<gene>
    <name evidence="6" type="ORF">TTRE_0000162201</name>
</gene>
<dbReference type="Gene3D" id="3.40.309.10">
    <property type="entry name" value="Aldehyde Dehydrogenase, Chain A, domain 2"/>
    <property type="match status" value="1"/>
</dbReference>
<feature type="domain" description="Aldehyde dehydrogenase" evidence="5">
    <location>
        <begin position="7"/>
        <end position="497"/>
    </location>
</feature>
<reference evidence="6" key="1">
    <citation type="submission" date="2014-01" db="EMBL/GenBank/DDBJ databases">
        <authorList>
            <person name="Aslett M."/>
        </authorList>
    </citation>
    <scope>NUCLEOTIDE SEQUENCE</scope>
</reference>
<dbReference type="FunFam" id="3.40.605.10:FF:000026">
    <property type="entry name" value="Aldehyde dehydrogenase, putative"/>
    <property type="match status" value="1"/>
</dbReference>